<dbReference type="AlphaFoldDB" id="A0A7X4H6I1"/>
<dbReference type="Proteomes" id="UP000469734">
    <property type="component" value="Unassembled WGS sequence"/>
</dbReference>
<reference evidence="2 3" key="1">
    <citation type="submission" date="2019-12" db="EMBL/GenBank/DDBJ databases">
        <title>Novel species isolated from a subtropical stream in China.</title>
        <authorList>
            <person name="Lu H."/>
        </authorList>
    </citation>
    <scope>NUCLEOTIDE SEQUENCE [LARGE SCALE GENOMIC DNA]</scope>
    <source>
        <strain evidence="2 3">FT134W</strain>
    </source>
</reference>
<gene>
    <name evidence="2" type="ORF">GTP56_29370</name>
</gene>
<organism evidence="2 3">
    <name type="scientific">Duganella margarita</name>
    <dbReference type="NCBI Taxonomy" id="2692170"/>
    <lineage>
        <taxon>Bacteria</taxon>
        <taxon>Pseudomonadati</taxon>
        <taxon>Pseudomonadota</taxon>
        <taxon>Betaproteobacteria</taxon>
        <taxon>Burkholderiales</taxon>
        <taxon>Oxalobacteraceae</taxon>
        <taxon>Telluria group</taxon>
        <taxon>Duganella</taxon>
    </lineage>
</organism>
<proteinExistence type="predicted"/>
<dbReference type="EMBL" id="WWCR01000103">
    <property type="protein sequence ID" value="MYM76275.1"/>
    <property type="molecule type" value="Genomic_DNA"/>
</dbReference>
<evidence type="ECO:0000313" key="3">
    <source>
        <dbReference type="Proteomes" id="UP000469734"/>
    </source>
</evidence>
<protein>
    <submittedName>
        <fullName evidence="2">Uncharacterized protein</fullName>
    </submittedName>
</protein>
<name>A0A7X4H6I1_9BURK</name>
<feature type="region of interest" description="Disordered" evidence="1">
    <location>
        <begin position="1"/>
        <end position="37"/>
    </location>
</feature>
<evidence type="ECO:0000313" key="2">
    <source>
        <dbReference type="EMBL" id="MYM76275.1"/>
    </source>
</evidence>
<sequence length="116" mass="12618">MNSDTAPAATSGRAKAGAQVMGGAEQAGKPTSKLKGRRRLLAGAARRKLARRLAWTVVFSADEYQALQALRRALRAASGRKLGKSMLLRLACRLLLRQPRRVIDAELAALPEVERR</sequence>
<comment type="caution">
    <text evidence="2">The sequence shown here is derived from an EMBL/GenBank/DDBJ whole genome shotgun (WGS) entry which is preliminary data.</text>
</comment>
<evidence type="ECO:0000256" key="1">
    <source>
        <dbReference type="SAM" id="MobiDB-lite"/>
    </source>
</evidence>
<accession>A0A7X4H6I1</accession>